<evidence type="ECO:0000256" key="7">
    <source>
        <dbReference type="ARBA" id="ARBA00022989"/>
    </source>
</evidence>
<dbReference type="PANTHER" id="PTHR11802">
    <property type="entry name" value="SERINE PROTEASE FAMILY S10 SERINE CARBOXYPEPTIDASE"/>
    <property type="match status" value="1"/>
</dbReference>
<dbReference type="EC" id="3.4.16.-" evidence="10"/>
<reference evidence="12 13" key="1">
    <citation type="journal article" date="2024" name="Science">
        <title>Giant polyketide synthase enzymes in the biosynthesis of giant marine polyether toxins.</title>
        <authorList>
            <person name="Fallon T.R."/>
            <person name="Shende V.V."/>
            <person name="Wierzbicki I.H."/>
            <person name="Pendleton A.L."/>
            <person name="Watervoot N.F."/>
            <person name="Auber R.P."/>
            <person name="Gonzalez D.J."/>
            <person name="Wisecaver J.H."/>
            <person name="Moore B.S."/>
        </authorList>
    </citation>
    <scope>NUCLEOTIDE SEQUENCE [LARGE SCALE GENOMIC DNA]</scope>
    <source>
        <strain evidence="12 13">12B1</strain>
    </source>
</reference>
<dbReference type="GO" id="GO:0005794">
    <property type="term" value="C:Golgi apparatus"/>
    <property type="evidence" value="ECO:0007669"/>
    <property type="project" value="UniProtKB-SubCell"/>
</dbReference>
<evidence type="ECO:0000313" key="13">
    <source>
        <dbReference type="Proteomes" id="UP001515480"/>
    </source>
</evidence>
<dbReference type="Pfam" id="PF00450">
    <property type="entry name" value="Peptidase_S10"/>
    <property type="match status" value="2"/>
</dbReference>
<keyword evidence="5" id="KW-0053">Apoptosis</keyword>
<evidence type="ECO:0000256" key="8">
    <source>
        <dbReference type="ARBA" id="ARBA00023034"/>
    </source>
</evidence>
<dbReference type="InterPro" id="IPR029058">
    <property type="entry name" value="AB_hydrolase_fold"/>
</dbReference>
<keyword evidence="9" id="KW-0472">Membrane</keyword>
<dbReference type="Proteomes" id="UP001515480">
    <property type="component" value="Unassembled WGS sequence"/>
</dbReference>
<keyword evidence="8" id="KW-0333">Golgi apparatus</keyword>
<evidence type="ECO:0000256" key="4">
    <source>
        <dbReference type="ARBA" id="ARBA00022692"/>
    </source>
</evidence>
<keyword evidence="6" id="KW-0732">Signal</keyword>
<organism evidence="12 13">
    <name type="scientific">Prymnesium parvum</name>
    <name type="common">Toxic golden alga</name>
    <dbReference type="NCBI Taxonomy" id="97485"/>
    <lineage>
        <taxon>Eukaryota</taxon>
        <taxon>Haptista</taxon>
        <taxon>Haptophyta</taxon>
        <taxon>Prymnesiophyceae</taxon>
        <taxon>Prymnesiales</taxon>
        <taxon>Prymnesiaceae</taxon>
        <taxon>Prymnesium</taxon>
    </lineage>
</organism>
<evidence type="ECO:0000256" key="11">
    <source>
        <dbReference type="SAM" id="MobiDB-lite"/>
    </source>
</evidence>
<dbReference type="AlphaFoldDB" id="A0AB34IJQ5"/>
<dbReference type="Gene3D" id="3.40.50.1820">
    <property type="entry name" value="alpha/beta hydrolase"/>
    <property type="match status" value="1"/>
</dbReference>
<keyword evidence="13" id="KW-1185">Reference proteome</keyword>
<dbReference type="PANTHER" id="PTHR11802:SF190">
    <property type="entry name" value="PHEROMONE-PROCESSING CARBOXYPEPTIDASE KEX1"/>
    <property type="match status" value="1"/>
</dbReference>
<comment type="similarity">
    <text evidence="3 10">Belongs to the peptidase S10 family.</text>
</comment>
<comment type="caution">
    <text evidence="12">The sequence shown here is derived from an EMBL/GenBank/DDBJ whole genome shotgun (WGS) entry which is preliminary data.</text>
</comment>
<comment type="subcellular location">
    <subcellularLocation>
        <location evidence="2">Golgi apparatus</location>
        <location evidence="2">trans-Golgi network membrane</location>
        <topology evidence="2">Single-pass type I membrane protein</topology>
    </subcellularLocation>
</comment>
<keyword evidence="10" id="KW-0378">Hydrolase</keyword>
<accession>A0AB34IJQ5</accession>
<evidence type="ECO:0000256" key="2">
    <source>
        <dbReference type="ARBA" id="ARBA00004393"/>
    </source>
</evidence>
<dbReference type="GO" id="GO:0004185">
    <property type="term" value="F:serine-type carboxypeptidase activity"/>
    <property type="evidence" value="ECO:0007669"/>
    <property type="project" value="UniProtKB-UniRule"/>
</dbReference>
<evidence type="ECO:0000256" key="3">
    <source>
        <dbReference type="ARBA" id="ARBA00009431"/>
    </source>
</evidence>
<name>A0AB34IJQ5_PRYPA</name>
<keyword evidence="4" id="KW-0812">Transmembrane</keyword>
<keyword evidence="10" id="KW-0121">Carboxypeptidase</keyword>
<dbReference type="GO" id="GO:0006508">
    <property type="term" value="P:proteolysis"/>
    <property type="evidence" value="ECO:0007669"/>
    <property type="project" value="UniProtKB-KW"/>
</dbReference>
<proteinExistence type="inferred from homology"/>
<dbReference type="SUPFAM" id="SSF53474">
    <property type="entry name" value="alpha/beta-Hydrolases"/>
    <property type="match status" value="1"/>
</dbReference>
<evidence type="ECO:0000313" key="12">
    <source>
        <dbReference type="EMBL" id="KAL1499337.1"/>
    </source>
</evidence>
<evidence type="ECO:0000256" key="6">
    <source>
        <dbReference type="ARBA" id="ARBA00022729"/>
    </source>
</evidence>
<keyword evidence="10" id="KW-0645">Protease</keyword>
<dbReference type="InterPro" id="IPR018202">
    <property type="entry name" value="Ser_caboxypep_ser_AS"/>
</dbReference>
<sequence>MRPSLLLLASASARLLPPDASLPPLPERTTLPCASPTRRAPVHFPPSFTRGFSPPIDFPMESGYINVTSSDYLFYWYVGATPSAPPDAPLLVWSNGGPGCSAMEGATTEGGPLWLFDAKLSRATAALSRNPYAWNAQAHLLFVDQPRYVGFSTGRGPRVATSAAAAADMLRFLLGWRAAFPEHAHRRLLLASESYGGHYVPAWAAAILDHNARHAPRLPLAALLIGNGLIDGGVQQGSFAAFARAQRLIPPHAAPPTDGAARRLVEQSLGYTPNLYDYRLRDVSCCGCTSYNYSAWARWFTRPEVKAALHVCGAAGDAAFGGCAAGCVDMGGFDLFDNYSYSAALSAALRAGVDVTLYYGKQDTACNYVGGRRVAEEALQWGGARAFRSAAEQPLLVGGARVGESRRATAGGATLSFVAVDGAGHMVPMDQGAAASLALQTLISPRPAATPAPPAKAAAPLAKASEI</sequence>
<evidence type="ECO:0000256" key="9">
    <source>
        <dbReference type="ARBA" id="ARBA00023136"/>
    </source>
</evidence>
<dbReference type="InterPro" id="IPR001563">
    <property type="entry name" value="Peptidase_S10"/>
</dbReference>
<protein>
    <recommendedName>
        <fullName evidence="10">Carboxypeptidase</fullName>
        <ecNumber evidence="10">3.4.16.-</ecNumber>
    </recommendedName>
</protein>
<keyword evidence="7" id="KW-1133">Transmembrane helix</keyword>
<feature type="region of interest" description="Disordered" evidence="11">
    <location>
        <begin position="448"/>
        <end position="467"/>
    </location>
</feature>
<evidence type="ECO:0000256" key="5">
    <source>
        <dbReference type="ARBA" id="ARBA00022703"/>
    </source>
</evidence>
<feature type="compositionally biased region" description="Low complexity" evidence="11">
    <location>
        <begin position="455"/>
        <end position="467"/>
    </location>
</feature>
<dbReference type="EMBL" id="JBGBPQ010000025">
    <property type="protein sequence ID" value="KAL1499337.1"/>
    <property type="molecule type" value="Genomic_DNA"/>
</dbReference>
<evidence type="ECO:0000256" key="1">
    <source>
        <dbReference type="ARBA" id="ARBA00001003"/>
    </source>
</evidence>
<comment type="catalytic activity">
    <reaction evidence="1">
        <text>Preferential release of a C-terminal arginine or lysine residue.</text>
        <dbReference type="EC" id="3.4.16.6"/>
    </reaction>
</comment>
<dbReference type="PRINTS" id="PR00724">
    <property type="entry name" value="CRBOXYPTASEC"/>
</dbReference>
<gene>
    <name evidence="12" type="ORF">AB1Y20_011544</name>
</gene>
<dbReference type="PROSITE" id="PS00131">
    <property type="entry name" value="CARBOXYPEPT_SER_SER"/>
    <property type="match status" value="1"/>
</dbReference>
<evidence type="ECO:0000256" key="10">
    <source>
        <dbReference type="RuleBase" id="RU361156"/>
    </source>
</evidence>